<dbReference type="CDD" id="cd00067">
    <property type="entry name" value="GAL4"/>
    <property type="match status" value="1"/>
</dbReference>
<dbReference type="SUPFAM" id="SSF57701">
    <property type="entry name" value="Zn2/Cys6 DNA-binding domain"/>
    <property type="match status" value="1"/>
</dbReference>
<dbReference type="GO" id="GO:0000981">
    <property type="term" value="F:DNA-binding transcription factor activity, RNA polymerase II-specific"/>
    <property type="evidence" value="ECO:0007669"/>
    <property type="project" value="InterPro"/>
</dbReference>
<dbReference type="GO" id="GO:0005634">
    <property type="term" value="C:nucleus"/>
    <property type="evidence" value="ECO:0007669"/>
    <property type="project" value="InterPro"/>
</dbReference>
<sequence length="372" mass="39231">MSVIQCEPHTRVPRLQSKLRSSCDACGQAKIKCDRGRPSCSRCITQGLGCVYGVSRKAGKPPRRRLASPPRVQSSPVMPEIPDMNLTYNGQGDLDIMLSLAEASMPVDDPFSTSHDVFQPWFSLGSLDSPATLELAESSATTAPPTGATRQCCTQESKDIMRRLYCANPSAPVSDGVPARTLDLGSVLTRNRDVVGRLGVLLECPCARLPHTAMLYASIVSRVLLWYKQAISNTNAAGVPRPPTPSVQESTPSPSSGHSPSRLDVGATGGNTGVSVLPAPVTLGTFQSHDHGLQVALTNTLILSELKRVGNLINTFLSLGTEAYNSGESCPASEELGTNLADASLVASLGAWLQTEYGGIVTKARSSSAAVG</sequence>
<dbReference type="InterPro" id="IPR036864">
    <property type="entry name" value="Zn2-C6_fun-type_DNA-bd_sf"/>
</dbReference>
<comment type="caution">
    <text evidence="8">The sequence shown here is derived from an EMBL/GenBank/DDBJ whole genome shotgun (WGS) entry which is preliminary data.</text>
</comment>
<evidence type="ECO:0000259" key="7">
    <source>
        <dbReference type="PROSITE" id="PS50048"/>
    </source>
</evidence>
<keyword evidence="3" id="KW-0238">DNA-binding</keyword>
<accession>A0A428S732</accession>
<dbReference type="PANTHER" id="PTHR31069">
    <property type="entry name" value="OLEATE-ACTIVATED TRANSCRIPTION FACTOR 1-RELATED"/>
    <property type="match status" value="1"/>
</dbReference>
<feature type="compositionally biased region" description="Low complexity" evidence="6">
    <location>
        <begin position="250"/>
        <end position="260"/>
    </location>
</feature>
<dbReference type="SMART" id="SM00066">
    <property type="entry name" value="GAL4"/>
    <property type="match status" value="1"/>
</dbReference>
<dbReference type="InterPro" id="IPR050675">
    <property type="entry name" value="OAF3"/>
</dbReference>
<dbReference type="AlphaFoldDB" id="A0A428S732"/>
<reference evidence="8 9" key="1">
    <citation type="submission" date="2017-06" db="EMBL/GenBank/DDBJ databases">
        <title>Comparative genomic analysis of Ambrosia Fusariam Clade fungi.</title>
        <authorList>
            <person name="Stajich J.E."/>
            <person name="Carrillo J."/>
            <person name="Kijimoto T."/>
            <person name="Eskalen A."/>
            <person name="O'Donnell K."/>
            <person name="Kasson M."/>
        </authorList>
    </citation>
    <scope>NUCLEOTIDE SEQUENCE [LARGE SCALE GENOMIC DNA]</scope>
    <source>
        <strain evidence="8 9">NRRL62606</strain>
    </source>
</reference>
<keyword evidence="9" id="KW-1185">Reference proteome</keyword>
<dbReference type="Pfam" id="PF08493">
    <property type="entry name" value="AflR"/>
    <property type="match status" value="1"/>
</dbReference>
<evidence type="ECO:0000256" key="5">
    <source>
        <dbReference type="ARBA" id="ARBA00023242"/>
    </source>
</evidence>
<evidence type="ECO:0000256" key="1">
    <source>
        <dbReference type="ARBA" id="ARBA00022723"/>
    </source>
</evidence>
<feature type="compositionally biased region" description="Basic residues" evidence="6">
    <location>
        <begin position="57"/>
        <end position="66"/>
    </location>
</feature>
<keyword evidence="4" id="KW-0804">Transcription</keyword>
<dbReference type="Proteomes" id="UP000287972">
    <property type="component" value="Unassembled WGS sequence"/>
</dbReference>
<keyword evidence="1" id="KW-0479">Metal-binding</keyword>
<dbReference type="GO" id="GO:0008270">
    <property type="term" value="F:zinc ion binding"/>
    <property type="evidence" value="ECO:0007669"/>
    <property type="project" value="InterPro"/>
</dbReference>
<dbReference type="PANTHER" id="PTHR31069:SF31">
    <property type="entry name" value="MONODICTYPHENONE CLUSTER TRANSCRIPTION FACTOR-RELATED"/>
    <property type="match status" value="1"/>
</dbReference>
<proteinExistence type="predicted"/>
<evidence type="ECO:0000313" key="8">
    <source>
        <dbReference type="EMBL" id="RSL85615.1"/>
    </source>
</evidence>
<evidence type="ECO:0000256" key="6">
    <source>
        <dbReference type="SAM" id="MobiDB-lite"/>
    </source>
</evidence>
<keyword evidence="5" id="KW-0539">Nucleus</keyword>
<gene>
    <name evidence="8" type="ORF">CEP51_003234</name>
</gene>
<keyword evidence="2" id="KW-0805">Transcription regulation</keyword>
<feature type="region of interest" description="Disordered" evidence="6">
    <location>
        <begin position="235"/>
        <end position="269"/>
    </location>
</feature>
<dbReference type="GO" id="GO:0045122">
    <property type="term" value="P:aflatoxin biosynthetic process"/>
    <property type="evidence" value="ECO:0007669"/>
    <property type="project" value="InterPro"/>
</dbReference>
<evidence type="ECO:0000256" key="2">
    <source>
        <dbReference type="ARBA" id="ARBA00023015"/>
    </source>
</evidence>
<protein>
    <recommendedName>
        <fullName evidence="7">Zn(2)-C6 fungal-type domain-containing protein</fullName>
    </recommendedName>
</protein>
<feature type="domain" description="Zn(2)-C6 fungal-type" evidence="7">
    <location>
        <begin position="22"/>
        <end position="52"/>
    </location>
</feature>
<feature type="region of interest" description="Disordered" evidence="6">
    <location>
        <begin position="57"/>
        <end position="81"/>
    </location>
</feature>
<dbReference type="InterPro" id="IPR001138">
    <property type="entry name" value="Zn2Cys6_DnaBD"/>
</dbReference>
<dbReference type="PROSITE" id="PS50048">
    <property type="entry name" value="ZN2_CY6_FUNGAL_2"/>
    <property type="match status" value="1"/>
</dbReference>
<organism evidence="8 9">
    <name type="scientific">Fusarium floridanum</name>
    <dbReference type="NCBI Taxonomy" id="1325733"/>
    <lineage>
        <taxon>Eukaryota</taxon>
        <taxon>Fungi</taxon>
        <taxon>Dikarya</taxon>
        <taxon>Ascomycota</taxon>
        <taxon>Pezizomycotina</taxon>
        <taxon>Sordariomycetes</taxon>
        <taxon>Hypocreomycetidae</taxon>
        <taxon>Hypocreales</taxon>
        <taxon>Nectriaceae</taxon>
        <taxon>Fusarium</taxon>
        <taxon>Fusarium solani species complex</taxon>
    </lineage>
</organism>
<evidence type="ECO:0000256" key="3">
    <source>
        <dbReference type="ARBA" id="ARBA00023125"/>
    </source>
</evidence>
<name>A0A428S732_9HYPO</name>
<evidence type="ECO:0000256" key="4">
    <source>
        <dbReference type="ARBA" id="ARBA00023163"/>
    </source>
</evidence>
<dbReference type="PRINTS" id="PR00755">
    <property type="entry name" value="AFLATOXINBRP"/>
</dbReference>
<dbReference type="GO" id="GO:0003677">
    <property type="term" value="F:DNA binding"/>
    <property type="evidence" value="ECO:0007669"/>
    <property type="project" value="UniProtKB-KW"/>
</dbReference>
<dbReference type="EMBL" id="NKCL01000051">
    <property type="protein sequence ID" value="RSL85615.1"/>
    <property type="molecule type" value="Genomic_DNA"/>
</dbReference>
<evidence type="ECO:0000313" key="9">
    <source>
        <dbReference type="Proteomes" id="UP000287972"/>
    </source>
</evidence>
<dbReference type="Gene3D" id="4.10.240.10">
    <property type="entry name" value="Zn(2)-C6 fungal-type DNA-binding domain"/>
    <property type="match status" value="1"/>
</dbReference>
<dbReference type="InterPro" id="IPR013700">
    <property type="entry name" value="AflR"/>
</dbReference>
<dbReference type="Pfam" id="PF00172">
    <property type="entry name" value="Zn_clus"/>
    <property type="match status" value="1"/>
</dbReference>